<evidence type="ECO:0000259" key="3">
    <source>
        <dbReference type="Pfam" id="PF04536"/>
    </source>
</evidence>
<feature type="signal peptide" evidence="2">
    <location>
        <begin position="1"/>
        <end position="23"/>
    </location>
</feature>
<feature type="transmembrane region" description="Helical" evidence="1">
    <location>
        <begin position="258"/>
        <end position="283"/>
    </location>
</feature>
<keyword evidence="5" id="KW-1185">Reference proteome</keyword>
<feature type="transmembrane region" description="Helical" evidence="1">
    <location>
        <begin position="203"/>
        <end position="221"/>
    </location>
</feature>
<reference evidence="4 5" key="1">
    <citation type="journal article" date="2014" name="Int. J. Syst. Evol. Microbiol.">
        <title>Solimonas terrae sp. nov., isolated from soil.</title>
        <authorList>
            <person name="Kim S.J."/>
            <person name="Moon J.Y."/>
            <person name="Weon H.Y."/>
            <person name="Ahn J.H."/>
            <person name="Chen W.M."/>
            <person name="Kwon S.W."/>
        </authorList>
    </citation>
    <scope>NUCLEOTIDE SEQUENCE [LARGE SCALE GENOMIC DNA]</scope>
    <source>
        <strain evidence="4 5">KIS83-12</strain>
    </source>
</reference>
<dbReference type="PANTHER" id="PTHR30373">
    <property type="entry name" value="UPF0603 PROTEIN YGCG"/>
    <property type="match status" value="1"/>
</dbReference>
<accession>A0A6M2BWT7</accession>
<keyword evidence="1" id="KW-0812">Transmembrane</keyword>
<feature type="transmembrane region" description="Helical" evidence="1">
    <location>
        <begin position="347"/>
        <end position="365"/>
    </location>
</feature>
<comment type="caution">
    <text evidence="4">The sequence shown here is derived from an EMBL/GenBank/DDBJ whole genome shotgun (WGS) entry which is preliminary data.</text>
</comment>
<feature type="transmembrane region" description="Helical" evidence="1">
    <location>
        <begin position="411"/>
        <end position="428"/>
    </location>
</feature>
<dbReference type="Proteomes" id="UP000472676">
    <property type="component" value="Unassembled WGS sequence"/>
</dbReference>
<feature type="chain" id="PRO_5026707586" description="TPM domain-containing protein" evidence="2">
    <location>
        <begin position="24"/>
        <end position="445"/>
    </location>
</feature>
<feature type="transmembrane region" description="Helical" evidence="1">
    <location>
        <begin position="227"/>
        <end position="246"/>
    </location>
</feature>
<feature type="transmembrane region" description="Helical" evidence="1">
    <location>
        <begin position="385"/>
        <end position="405"/>
    </location>
</feature>
<dbReference type="RefSeq" id="WP_166260445.1">
    <property type="nucleotide sequence ID" value="NZ_JAAMOW010000009.1"/>
</dbReference>
<dbReference type="InterPro" id="IPR007621">
    <property type="entry name" value="TPM_dom"/>
</dbReference>
<keyword evidence="2" id="KW-0732">Signal</keyword>
<evidence type="ECO:0000313" key="5">
    <source>
        <dbReference type="Proteomes" id="UP000472676"/>
    </source>
</evidence>
<keyword evidence="1" id="KW-1133">Transmembrane helix</keyword>
<proteinExistence type="predicted"/>
<feature type="transmembrane region" description="Helical" evidence="1">
    <location>
        <begin position="289"/>
        <end position="310"/>
    </location>
</feature>
<dbReference type="Pfam" id="PF04536">
    <property type="entry name" value="TPM_phosphatase"/>
    <property type="match status" value="1"/>
</dbReference>
<evidence type="ECO:0000313" key="4">
    <source>
        <dbReference type="EMBL" id="NGY06603.1"/>
    </source>
</evidence>
<dbReference type="PANTHER" id="PTHR30373:SF2">
    <property type="entry name" value="UPF0603 PROTEIN YGCG"/>
    <property type="match status" value="1"/>
</dbReference>
<sequence>MRSAGALGWAAVFGLWFSLAAHAAVPALDSPLVDTTGSLDDDARVALTQRLQAFDDSGRAQIAILIVADTGGAPLSDYALQVAEAWQLGRAGRDDGLLIVIVPPAHAARIEVGYGLEGDIPDAIASRWVDALLPSLHDGTLAAGLDRLLDAVDATLPAAAEAKSDASTTTLFEGHPEWNLAFVLVVFSPFALFPLFMGLWGAVASAPLFALMIGAAAHVVWGRQDATLAAALLALPLPVLWGLIGMRRPIGHAWLRGLLVVGKLLGLLLFFSWLSLFVGVGVVAMEFPLWAALAFAGLLTIGLAATLFPGRPAQRLMVTLRSLMHFVFVLILAMISLHGVVDPVLPWALLAATVFTGAVIVHLFADARARRDGSARARRYARAGFAVALLILLPLGGLAVLLSIIGESGQLGAAGGGSAIAGGLWWAARRGFGGRFGGGGAGRSG</sequence>
<feature type="transmembrane region" description="Helical" evidence="1">
    <location>
        <begin position="178"/>
        <end position="196"/>
    </location>
</feature>
<evidence type="ECO:0000256" key="1">
    <source>
        <dbReference type="SAM" id="Phobius"/>
    </source>
</evidence>
<dbReference type="Gene3D" id="3.10.310.50">
    <property type="match status" value="1"/>
</dbReference>
<evidence type="ECO:0000256" key="2">
    <source>
        <dbReference type="SAM" id="SignalP"/>
    </source>
</evidence>
<dbReference type="AlphaFoldDB" id="A0A6M2BWT7"/>
<protein>
    <recommendedName>
        <fullName evidence="3">TPM domain-containing protein</fullName>
    </recommendedName>
</protein>
<keyword evidence="1" id="KW-0472">Membrane</keyword>
<gene>
    <name evidence="4" type="ORF">G7Y85_17645</name>
</gene>
<dbReference type="EMBL" id="JAAMOW010000009">
    <property type="protein sequence ID" value="NGY06603.1"/>
    <property type="molecule type" value="Genomic_DNA"/>
</dbReference>
<name>A0A6M2BWT7_9GAMM</name>
<organism evidence="4 5">
    <name type="scientific">Solimonas terrae</name>
    <dbReference type="NCBI Taxonomy" id="1396819"/>
    <lineage>
        <taxon>Bacteria</taxon>
        <taxon>Pseudomonadati</taxon>
        <taxon>Pseudomonadota</taxon>
        <taxon>Gammaproteobacteria</taxon>
        <taxon>Nevskiales</taxon>
        <taxon>Nevskiaceae</taxon>
        <taxon>Solimonas</taxon>
    </lineage>
</organism>
<feature type="domain" description="TPM" evidence="3">
    <location>
        <begin position="33"/>
        <end position="154"/>
    </location>
</feature>
<feature type="transmembrane region" description="Helical" evidence="1">
    <location>
        <begin position="322"/>
        <end position="341"/>
    </location>
</feature>